<protein>
    <recommendedName>
        <fullName evidence="4">DUF5666 domain-containing protein</fullName>
    </recommendedName>
</protein>
<proteinExistence type="predicted"/>
<dbReference type="KEGG" id="uru:DSM104443_01907"/>
<gene>
    <name evidence="2" type="ORF">DSM104443_01907</name>
</gene>
<dbReference type="EMBL" id="CP053069">
    <property type="protein sequence ID" value="QJR10837.1"/>
    <property type="molecule type" value="Genomic_DNA"/>
</dbReference>
<sequence>MKRNLVALLAVVAFASATAVAQDKKAGAVGALEYTKVTATVEAIDQSTRAVTLKGEKGDLVSFVAGPEVKNLAQVSKGDIVTIEYAQAVLVGLEKSKSTVRERVVTEGKQGAPKGQMPAGIVVRDVAVVASVEAVDAKKGIVTLRGPEHTVTMKVKDPAMLKDVKTGDMVKASYTEAMAVRVEKAPAAAPKK</sequence>
<evidence type="ECO:0008006" key="4">
    <source>
        <dbReference type="Google" id="ProtNLM"/>
    </source>
</evidence>
<feature type="chain" id="PRO_5027086813" description="DUF5666 domain-containing protein" evidence="1">
    <location>
        <begin position="22"/>
        <end position="192"/>
    </location>
</feature>
<keyword evidence="1" id="KW-0732">Signal</keyword>
<keyword evidence="3" id="KW-1185">Reference proteome</keyword>
<evidence type="ECO:0000313" key="2">
    <source>
        <dbReference type="EMBL" id="QJR10837.1"/>
    </source>
</evidence>
<reference evidence="2 3" key="1">
    <citation type="submission" date="2020-04" db="EMBL/GenBank/DDBJ databases">
        <title>Usitatibacter rugosus gen. nov., sp. nov. and Usitatibacter palustris sp. nov., novel members of Usitatibacteraceae fam. nov. within the order Nitrosomonadales isolated from soil.</title>
        <authorList>
            <person name="Huber K.J."/>
            <person name="Neumann-Schaal M."/>
            <person name="Geppert A."/>
            <person name="Luckner M."/>
            <person name="Wanner G."/>
            <person name="Overmann J."/>
        </authorList>
    </citation>
    <scope>NUCLEOTIDE SEQUENCE [LARGE SCALE GENOMIC DNA]</scope>
    <source>
        <strain evidence="2 3">0125_3</strain>
    </source>
</reference>
<evidence type="ECO:0000313" key="3">
    <source>
        <dbReference type="Proteomes" id="UP000501534"/>
    </source>
</evidence>
<name>A0A6M4GZ84_9PROT</name>
<feature type="signal peptide" evidence="1">
    <location>
        <begin position="1"/>
        <end position="21"/>
    </location>
</feature>
<dbReference type="AlphaFoldDB" id="A0A6M4GZ84"/>
<dbReference type="Proteomes" id="UP000501534">
    <property type="component" value="Chromosome"/>
</dbReference>
<dbReference type="RefSeq" id="WP_171091672.1">
    <property type="nucleotide sequence ID" value="NZ_CP053069.1"/>
</dbReference>
<organism evidence="2 3">
    <name type="scientific">Usitatibacter rugosus</name>
    <dbReference type="NCBI Taxonomy" id="2732067"/>
    <lineage>
        <taxon>Bacteria</taxon>
        <taxon>Pseudomonadati</taxon>
        <taxon>Pseudomonadota</taxon>
        <taxon>Betaproteobacteria</taxon>
        <taxon>Nitrosomonadales</taxon>
        <taxon>Usitatibacteraceae</taxon>
        <taxon>Usitatibacter</taxon>
    </lineage>
</organism>
<evidence type="ECO:0000256" key="1">
    <source>
        <dbReference type="SAM" id="SignalP"/>
    </source>
</evidence>
<accession>A0A6M4GZ84</accession>